<gene>
    <name evidence="1" type="ORF">UT35_C0025G0009</name>
</gene>
<evidence type="ECO:0000313" key="2">
    <source>
        <dbReference type="Proteomes" id="UP000033996"/>
    </source>
</evidence>
<comment type="caution">
    <text evidence="1">The sequence shown here is derived from an EMBL/GenBank/DDBJ whole genome shotgun (WGS) entry which is preliminary data.</text>
</comment>
<dbReference type="EMBL" id="LBWL01000025">
    <property type="protein sequence ID" value="KKR07430.1"/>
    <property type="molecule type" value="Genomic_DNA"/>
</dbReference>
<name>A0A837HSQ4_9BACT</name>
<protein>
    <submittedName>
        <fullName evidence="1">Uncharacterized protein</fullName>
    </submittedName>
</protein>
<sequence>MNCPNCDKQIEVVREDESNNSKDGTVYTRTVCECKHCGTWITTEIPKENQKEE</sequence>
<dbReference type="AlphaFoldDB" id="A0A837HSQ4"/>
<evidence type="ECO:0000313" key="1">
    <source>
        <dbReference type="EMBL" id="KKR07430.1"/>
    </source>
</evidence>
<proteinExistence type="predicted"/>
<dbReference type="Proteomes" id="UP000033996">
    <property type="component" value="Unassembled WGS sequence"/>
</dbReference>
<organism evidence="1 2">
    <name type="scientific">Candidatus Yanofskybacteria bacterium GW2011_GWD1_39_16</name>
    <dbReference type="NCBI Taxonomy" id="1619030"/>
    <lineage>
        <taxon>Bacteria</taxon>
        <taxon>Candidatus Yanofskyibacteriota</taxon>
    </lineage>
</organism>
<accession>A0A837HSQ4</accession>
<reference evidence="1 2" key="1">
    <citation type="journal article" date="2015" name="Nature">
        <title>rRNA introns, odd ribosomes, and small enigmatic genomes across a large radiation of phyla.</title>
        <authorList>
            <person name="Brown C.T."/>
            <person name="Hug L.A."/>
            <person name="Thomas B.C."/>
            <person name="Sharon I."/>
            <person name="Castelle C.J."/>
            <person name="Singh A."/>
            <person name="Wilkins M.J."/>
            <person name="Williams K.H."/>
            <person name="Banfield J.F."/>
        </authorList>
    </citation>
    <scope>NUCLEOTIDE SEQUENCE [LARGE SCALE GENOMIC DNA]</scope>
</reference>